<protein>
    <submittedName>
        <fullName evidence="1">Uncharacterized protein</fullName>
    </submittedName>
</protein>
<name>A0A2N3Y2X3_SACSN</name>
<dbReference type="RefSeq" id="WP_158309529.1">
    <property type="nucleotide sequence ID" value="NZ_CP061007.1"/>
</dbReference>
<dbReference type="Proteomes" id="UP000233786">
    <property type="component" value="Unassembled WGS sequence"/>
</dbReference>
<gene>
    <name evidence="1" type="ORF">A8926_5217</name>
</gene>
<sequence length="53" mass="5703">MTAVDHQQLVALLPFAVSPGVQIDAASAEEVRGHLDWMPQRCTRPAVRCTSAA</sequence>
<reference evidence="1" key="1">
    <citation type="submission" date="2017-12" db="EMBL/GenBank/DDBJ databases">
        <title>Sequencing the genomes of 1000 Actinobacteria strains.</title>
        <authorList>
            <person name="Klenk H.-P."/>
        </authorList>
    </citation>
    <scope>NUCLEOTIDE SEQUENCE [LARGE SCALE GENOMIC DNA]</scope>
    <source>
        <strain evidence="1">DSM 44228</strain>
    </source>
</reference>
<evidence type="ECO:0000313" key="2">
    <source>
        <dbReference type="Proteomes" id="UP000233786"/>
    </source>
</evidence>
<keyword evidence="2" id="KW-1185">Reference proteome</keyword>
<accession>A0A2N3Y2X3</accession>
<dbReference type="STRING" id="994479.GCA_000194155_01214"/>
<dbReference type="AlphaFoldDB" id="A0A2N3Y2X3"/>
<comment type="caution">
    <text evidence="1">The sequence shown here is derived from an EMBL/GenBank/DDBJ whole genome shotgun (WGS) entry which is preliminary data.</text>
</comment>
<proteinExistence type="predicted"/>
<organism evidence="1 2">
    <name type="scientific">Saccharopolyspora spinosa</name>
    <dbReference type="NCBI Taxonomy" id="60894"/>
    <lineage>
        <taxon>Bacteria</taxon>
        <taxon>Bacillati</taxon>
        <taxon>Actinomycetota</taxon>
        <taxon>Actinomycetes</taxon>
        <taxon>Pseudonocardiales</taxon>
        <taxon>Pseudonocardiaceae</taxon>
        <taxon>Saccharopolyspora</taxon>
    </lineage>
</organism>
<evidence type="ECO:0000313" key="1">
    <source>
        <dbReference type="EMBL" id="PKW17274.1"/>
    </source>
</evidence>
<dbReference type="EMBL" id="PJNB01000001">
    <property type="protein sequence ID" value="PKW17274.1"/>
    <property type="molecule type" value="Genomic_DNA"/>
</dbReference>